<evidence type="ECO:0000313" key="1">
    <source>
        <dbReference type="EMBL" id="GLK85679.1"/>
    </source>
</evidence>
<gene>
    <name evidence="1" type="ORF">GCM10017653_37490</name>
</gene>
<protein>
    <recommendedName>
        <fullName evidence="3">Phage gp46-like protein</fullName>
    </recommendedName>
</protein>
<proteinExistence type="predicted"/>
<dbReference type="InterPro" id="IPR010877">
    <property type="entry name" value="Phage_Mu_Gp46"/>
</dbReference>
<keyword evidence="2" id="KW-1185">Reference proteome</keyword>
<organism evidence="1 2">
    <name type="scientific">Ancylobacter defluvii</name>
    <dbReference type="NCBI Taxonomy" id="1282440"/>
    <lineage>
        <taxon>Bacteria</taxon>
        <taxon>Pseudomonadati</taxon>
        <taxon>Pseudomonadota</taxon>
        <taxon>Alphaproteobacteria</taxon>
        <taxon>Hyphomicrobiales</taxon>
        <taxon>Xanthobacteraceae</taxon>
        <taxon>Ancylobacter</taxon>
    </lineage>
</organism>
<accession>A0A9W6K0D2</accession>
<dbReference type="Proteomes" id="UP001143330">
    <property type="component" value="Unassembled WGS sequence"/>
</dbReference>
<dbReference type="AlphaFoldDB" id="A0A9W6K0D2"/>
<reference evidence="1" key="2">
    <citation type="submission" date="2023-01" db="EMBL/GenBank/DDBJ databases">
        <authorList>
            <person name="Sun Q."/>
            <person name="Evtushenko L."/>
        </authorList>
    </citation>
    <scope>NUCLEOTIDE SEQUENCE</scope>
    <source>
        <strain evidence="1">VKM B-2789</strain>
    </source>
</reference>
<name>A0A9W6K0D2_9HYPH</name>
<dbReference type="EMBL" id="BSFM01000017">
    <property type="protein sequence ID" value="GLK85679.1"/>
    <property type="molecule type" value="Genomic_DNA"/>
</dbReference>
<dbReference type="RefSeq" id="WP_213359369.1">
    <property type="nucleotide sequence ID" value="NZ_BSFM01000017.1"/>
</dbReference>
<comment type="caution">
    <text evidence="1">The sequence shown here is derived from an EMBL/GenBank/DDBJ whole genome shotgun (WGS) entry which is preliminary data.</text>
</comment>
<evidence type="ECO:0008006" key="3">
    <source>
        <dbReference type="Google" id="ProtNLM"/>
    </source>
</evidence>
<dbReference type="Pfam" id="PF07409">
    <property type="entry name" value="GP46"/>
    <property type="match status" value="1"/>
</dbReference>
<reference evidence="1" key="1">
    <citation type="journal article" date="2014" name="Int. J. Syst. Evol. Microbiol.">
        <title>Complete genome sequence of Corynebacterium casei LMG S-19264T (=DSM 44701T), isolated from a smear-ripened cheese.</title>
        <authorList>
            <consortium name="US DOE Joint Genome Institute (JGI-PGF)"/>
            <person name="Walter F."/>
            <person name="Albersmeier A."/>
            <person name="Kalinowski J."/>
            <person name="Ruckert C."/>
        </authorList>
    </citation>
    <scope>NUCLEOTIDE SEQUENCE</scope>
    <source>
        <strain evidence="1">VKM B-2789</strain>
    </source>
</reference>
<sequence>MADFFDLALVFDPATRRCDLQLGDDADLLIDETPATPMLISFGSDRRARLDDELPSGISELNQPVSFVERRGWAGDALDIAFRQIGSRLWLLERAKANEITRRMAEEWMKEAFAWVEEETGKAAKIEVTWVRPQMLGIVVVADGRPLRTTQRVGGA</sequence>
<evidence type="ECO:0000313" key="2">
    <source>
        <dbReference type="Proteomes" id="UP001143330"/>
    </source>
</evidence>